<accession>A0ABQ9LQI0</accession>
<reference evidence="1 2" key="1">
    <citation type="journal article" date="2023" name="Plant Biotechnol. J.">
        <title>Chromosome-level wild Hevea brasiliensis genome provides new tools for genomic-assisted breeding and valuable loci to elevate rubber yield.</title>
        <authorList>
            <person name="Cheng H."/>
            <person name="Song X."/>
            <person name="Hu Y."/>
            <person name="Wu T."/>
            <person name="Yang Q."/>
            <person name="An Z."/>
            <person name="Feng S."/>
            <person name="Deng Z."/>
            <person name="Wu W."/>
            <person name="Zeng X."/>
            <person name="Tu M."/>
            <person name="Wang X."/>
            <person name="Huang H."/>
        </authorList>
    </citation>
    <scope>NUCLEOTIDE SEQUENCE [LARGE SCALE GENOMIC DNA]</scope>
    <source>
        <strain evidence="1">MT/VB/25A 57/8</strain>
    </source>
</reference>
<protein>
    <recommendedName>
        <fullName evidence="3">Mitochondrial protein</fullName>
    </recommendedName>
</protein>
<evidence type="ECO:0000313" key="1">
    <source>
        <dbReference type="EMBL" id="KAJ9170212.1"/>
    </source>
</evidence>
<dbReference type="EMBL" id="JARPOI010000010">
    <property type="protein sequence ID" value="KAJ9170212.1"/>
    <property type="molecule type" value="Genomic_DNA"/>
</dbReference>
<dbReference type="PANTHER" id="PTHR11439">
    <property type="entry name" value="GAG-POL-RELATED RETROTRANSPOSON"/>
    <property type="match status" value="1"/>
</dbReference>
<dbReference type="CDD" id="cd09272">
    <property type="entry name" value="RNase_HI_RT_Ty1"/>
    <property type="match status" value="1"/>
</dbReference>
<dbReference type="PANTHER" id="PTHR11439:SF467">
    <property type="entry name" value="INTEGRASE CATALYTIC DOMAIN-CONTAINING PROTEIN"/>
    <property type="match status" value="1"/>
</dbReference>
<proteinExistence type="predicted"/>
<sequence length="55" mass="6089">ANWAGSKVDKRSTTGYCIFVGGNLVSWRSKKQSVISRSNAESEYRAMAQSICEVM</sequence>
<gene>
    <name evidence="1" type="ORF">P3X46_018338</name>
</gene>
<organism evidence="1 2">
    <name type="scientific">Hevea brasiliensis</name>
    <name type="common">Para rubber tree</name>
    <name type="synonym">Siphonia brasiliensis</name>
    <dbReference type="NCBI Taxonomy" id="3981"/>
    <lineage>
        <taxon>Eukaryota</taxon>
        <taxon>Viridiplantae</taxon>
        <taxon>Streptophyta</taxon>
        <taxon>Embryophyta</taxon>
        <taxon>Tracheophyta</taxon>
        <taxon>Spermatophyta</taxon>
        <taxon>Magnoliopsida</taxon>
        <taxon>eudicotyledons</taxon>
        <taxon>Gunneridae</taxon>
        <taxon>Pentapetalae</taxon>
        <taxon>rosids</taxon>
        <taxon>fabids</taxon>
        <taxon>Malpighiales</taxon>
        <taxon>Euphorbiaceae</taxon>
        <taxon>Crotonoideae</taxon>
        <taxon>Micrandreae</taxon>
        <taxon>Hevea</taxon>
    </lineage>
</organism>
<evidence type="ECO:0008006" key="3">
    <source>
        <dbReference type="Google" id="ProtNLM"/>
    </source>
</evidence>
<comment type="caution">
    <text evidence="1">The sequence shown here is derived from an EMBL/GenBank/DDBJ whole genome shotgun (WGS) entry which is preliminary data.</text>
</comment>
<dbReference type="Proteomes" id="UP001174677">
    <property type="component" value="Chromosome 10"/>
</dbReference>
<feature type="non-terminal residue" evidence="1">
    <location>
        <position position="1"/>
    </location>
</feature>
<evidence type="ECO:0000313" key="2">
    <source>
        <dbReference type="Proteomes" id="UP001174677"/>
    </source>
</evidence>
<keyword evidence="2" id="KW-1185">Reference proteome</keyword>
<name>A0ABQ9LQI0_HEVBR</name>